<name>A0ABR2T4M1_9ROSI</name>
<dbReference type="Proteomes" id="UP001396334">
    <property type="component" value="Unassembled WGS sequence"/>
</dbReference>
<reference evidence="2 3" key="1">
    <citation type="journal article" date="2024" name="G3 (Bethesda)">
        <title>Genome assembly of Hibiscus sabdariffa L. provides insights into metabolisms of medicinal natural products.</title>
        <authorList>
            <person name="Kim T."/>
        </authorList>
    </citation>
    <scope>NUCLEOTIDE SEQUENCE [LARGE SCALE GENOMIC DNA]</scope>
    <source>
        <strain evidence="2">TK-2024</strain>
        <tissue evidence="2">Old leaves</tissue>
    </source>
</reference>
<proteinExistence type="predicted"/>
<organism evidence="2 3">
    <name type="scientific">Hibiscus sabdariffa</name>
    <name type="common">roselle</name>
    <dbReference type="NCBI Taxonomy" id="183260"/>
    <lineage>
        <taxon>Eukaryota</taxon>
        <taxon>Viridiplantae</taxon>
        <taxon>Streptophyta</taxon>
        <taxon>Embryophyta</taxon>
        <taxon>Tracheophyta</taxon>
        <taxon>Spermatophyta</taxon>
        <taxon>Magnoliopsida</taxon>
        <taxon>eudicotyledons</taxon>
        <taxon>Gunneridae</taxon>
        <taxon>Pentapetalae</taxon>
        <taxon>rosids</taxon>
        <taxon>malvids</taxon>
        <taxon>Malvales</taxon>
        <taxon>Malvaceae</taxon>
        <taxon>Malvoideae</taxon>
        <taxon>Hibiscus</taxon>
    </lineage>
</organism>
<sequence length="188" mass="20327">MEDLVKDKGSGISDFSIGINGAKESTNAGFVSVSNHGVQVNTPIVCDSTSSLASDSGCFVEPVLQTLEVGSAADSAESVLQTLEGSVAEHVLSSMSDDSVDSTQQKHDEPVLPPRTRSSRVIKLPQKYADYQVNMPKAKTTPHTMAQVVQATNLCSTTRFNVSGWTERSVRRQSYSRIFSIGQREIEE</sequence>
<evidence type="ECO:0000313" key="2">
    <source>
        <dbReference type="EMBL" id="KAK9032184.1"/>
    </source>
</evidence>
<accession>A0ABR2T4M1</accession>
<evidence type="ECO:0000313" key="3">
    <source>
        <dbReference type="Proteomes" id="UP001396334"/>
    </source>
</evidence>
<dbReference type="EMBL" id="JBBPBN010000009">
    <property type="protein sequence ID" value="KAK9032184.1"/>
    <property type="molecule type" value="Genomic_DNA"/>
</dbReference>
<evidence type="ECO:0000256" key="1">
    <source>
        <dbReference type="SAM" id="MobiDB-lite"/>
    </source>
</evidence>
<protein>
    <submittedName>
        <fullName evidence="2">Uncharacterized protein</fullName>
    </submittedName>
</protein>
<gene>
    <name evidence="2" type="ORF">V6N11_056463</name>
</gene>
<feature type="region of interest" description="Disordered" evidence="1">
    <location>
        <begin position="94"/>
        <end position="114"/>
    </location>
</feature>
<comment type="caution">
    <text evidence="2">The sequence shown here is derived from an EMBL/GenBank/DDBJ whole genome shotgun (WGS) entry which is preliminary data.</text>
</comment>
<keyword evidence="3" id="KW-1185">Reference proteome</keyword>